<protein>
    <submittedName>
        <fullName evidence="1">Uncharacterized protein</fullName>
    </submittedName>
</protein>
<sequence>MASKSIARYGYFSLDTIVQCRIKHRNNKVQINLATRKKLVPFSCNKQNKKSDSVLKKRFESDKTIQPEKTVSRFSNYRLVCIWNEISSLTEKLSFKK</sequence>
<proteinExistence type="predicted"/>
<dbReference type="Proteomes" id="UP000215999">
    <property type="component" value="Unassembled WGS sequence"/>
</dbReference>
<reference evidence="1 2" key="1">
    <citation type="journal article" date="2016" name="Antonie Van Leeuwenhoek">
        <title>Photobacterium sanguinicancri sp. nov. isolated from marine animals.</title>
        <authorList>
            <person name="Gomez-Gil B."/>
            <person name="Roque A."/>
            <person name="Rotllant G."/>
            <person name="Romalde J.L."/>
            <person name="Doce A."/>
            <person name="Eggermont M."/>
            <person name="Defoirdt T."/>
        </authorList>
    </citation>
    <scope>NUCLEOTIDE SEQUENCE [LARGE SCALE GENOMIC DNA]</scope>
    <source>
        <strain evidence="1 2">CAIM 1827</strain>
    </source>
</reference>
<gene>
    <name evidence="1" type="ORF">ASV53_20590</name>
</gene>
<comment type="caution">
    <text evidence="1">The sequence shown here is derived from an EMBL/GenBank/DDBJ whole genome shotgun (WGS) entry which is preliminary data.</text>
</comment>
<organism evidence="1 2">
    <name type="scientific">Photobacterium sanguinicancri</name>
    <dbReference type="NCBI Taxonomy" id="875932"/>
    <lineage>
        <taxon>Bacteria</taxon>
        <taxon>Pseudomonadati</taxon>
        <taxon>Pseudomonadota</taxon>
        <taxon>Gammaproteobacteria</taxon>
        <taxon>Vibrionales</taxon>
        <taxon>Vibrionaceae</taxon>
        <taxon>Photobacterium</taxon>
    </lineage>
</organism>
<name>A0ABX4FT32_9GAMM</name>
<dbReference type="EMBL" id="NOIF01000196">
    <property type="protein sequence ID" value="OZS42024.1"/>
    <property type="molecule type" value="Genomic_DNA"/>
</dbReference>
<evidence type="ECO:0000313" key="1">
    <source>
        <dbReference type="EMBL" id="OZS42024.1"/>
    </source>
</evidence>
<evidence type="ECO:0000313" key="2">
    <source>
        <dbReference type="Proteomes" id="UP000215999"/>
    </source>
</evidence>
<keyword evidence="2" id="KW-1185">Reference proteome</keyword>
<accession>A0ABX4FT32</accession>